<dbReference type="InterPro" id="IPR006121">
    <property type="entry name" value="HMA_dom"/>
</dbReference>
<evidence type="ECO:0000313" key="3">
    <source>
        <dbReference type="Proteomes" id="UP001230188"/>
    </source>
</evidence>
<dbReference type="AlphaFoldDB" id="A0AAD7XPS6"/>
<dbReference type="Proteomes" id="UP001230188">
    <property type="component" value="Unassembled WGS sequence"/>
</dbReference>
<protein>
    <submittedName>
        <fullName evidence="2">Uncharacterized protein</fullName>
    </submittedName>
</protein>
<comment type="caution">
    <text evidence="2">The sequence shown here is derived from an EMBL/GenBank/DDBJ whole genome shotgun (WGS) entry which is preliminary data.</text>
</comment>
<organism evidence="2 3">
    <name type="scientific">Chrysophaeum taylorii</name>
    <dbReference type="NCBI Taxonomy" id="2483200"/>
    <lineage>
        <taxon>Eukaryota</taxon>
        <taxon>Sar</taxon>
        <taxon>Stramenopiles</taxon>
        <taxon>Ochrophyta</taxon>
        <taxon>Pelagophyceae</taxon>
        <taxon>Pelagomonadales</taxon>
        <taxon>Pelagomonadaceae</taxon>
        <taxon>Chrysophaeum</taxon>
    </lineage>
</organism>
<evidence type="ECO:0000256" key="1">
    <source>
        <dbReference type="SAM" id="MobiDB-lite"/>
    </source>
</evidence>
<proteinExistence type="predicted"/>
<feature type="compositionally biased region" description="Polar residues" evidence="1">
    <location>
        <begin position="329"/>
        <end position="339"/>
    </location>
</feature>
<name>A0AAD7XPS6_9STRA</name>
<dbReference type="CDD" id="cd00371">
    <property type="entry name" value="HMA"/>
    <property type="match status" value="1"/>
</dbReference>
<evidence type="ECO:0000313" key="2">
    <source>
        <dbReference type="EMBL" id="KAJ8609474.1"/>
    </source>
</evidence>
<gene>
    <name evidence="2" type="ORF">CTAYLR_005464</name>
</gene>
<keyword evidence="3" id="KW-1185">Reference proteome</keyword>
<reference evidence="2" key="1">
    <citation type="submission" date="2023-01" db="EMBL/GenBank/DDBJ databases">
        <title>Metagenome sequencing of chrysophaentin producing Chrysophaeum taylorii.</title>
        <authorList>
            <person name="Davison J."/>
            <person name="Bewley C."/>
        </authorList>
    </citation>
    <scope>NUCLEOTIDE SEQUENCE</scope>
    <source>
        <strain evidence="2">NIES-1699</strain>
    </source>
</reference>
<feature type="region of interest" description="Disordered" evidence="1">
    <location>
        <begin position="317"/>
        <end position="348"/>
    </location>
</feature>
<sequence length="348" mass="37054">MRQRKCCDECSRRRKKVSECKPRGPGRKCWSCAKWVRECSFVKSYPPALLGLKIELSREEKRHQRTAELRAIAIDRGIVHSGDQVVPNQPESKPPFELAAAAAKAAATALRGHSSEQFMAESEAAAASMAPKDAAQVALMAWAAASAPAKGAARAGDRKRVKREAGPLDLLADTARQEGAKSIVLRVPGMMCLGSCGATINRALERALPETYVAGIDVPRRLVHCHTPCAPNDIIDILLAIGFESSVVSVSKQSAPLAAGSLRETAPPNQVNDDEWDIADALGLVSNTCDRRSGGECSCGPSCMCHFCPQHHPDRSNALRSASVPAHPATSSSEDSVATSPPADQPPP</sequence>
<dbReference type="EMBL" id="JAQMWT010000139">
    <property type="protein sequence ID" value="KAJ8609474.1"/>
    <property type="molecule type" value="Genomic_DNA"/>
</dbReference>
<dbReference type="GO" id="GO:0046872">
    <property type="term" value="F:metal ion binding"/>
    <property type="evidence" value="ECO:0007669"/>
    <property type="project" value="InterPro"/>
</dbReference>
<accession>A0AAD7XPS6</accession>